<reference evidence="2 3" key="1">
    <citation type="submission" date="2019-05" db="EMBL/GenBank/DDBJ databases">
        <title>Mikania micrantha, genome provides insights into the molecular mechanism of rapid growth.</title>
        <authorList>
            <person name="Liu B."/>
        </authorList>
    </citation>
    <scope>NUCLEOTIDE SEQUENCE [LARGE SCALE GENOMIC DNA]</scope>
    <source>
        <strain evidence="2">NLD-2019</strain>
        <tissue evidence="2">Leaf</tissue>
    </source>
</reference>
<dbReference type="OrthoDB" id="1744105at2759"/>
<sequence length="324" mass="37354">MDQVGLELLDYVPSIKSTILQEAHDTPVGGHGGFLKTYKRVKLQFFWPNLKRDVRLYEDISLDFIVGLPVSHRVDTIFVVVDRLSKYAHFLPLKHPFTAKAVERVRLHGFPHSIVSDRDTIFLSNFWQELFRLGHTSLKMSTSYDPQTDGQTEVVNRCLEAYLRCIAHEQPLNWSSFLSWAEYSYNTGFHTFLRTTPFNVVYGRDPPTLHPYVPGDTNNAELESQLITRDQMLQLLRTNLQKAQDRILIDRKAWLNDGLKSSLPARGVAPSTPAAPLPITKDWEVDLQPAKVLSHRWRTVHHTSILDLLILWATRPMEEATWEE</sequence>
<proteinExistence type="predicted"/>
<dbReference type="EMBL" id="SZYD01000015">
    <property type="protein sequence ID" value="KAD3640318.1"/>
    <property type="molecule type" value="Genomic_DNA"/>
</dbReference>
<evidence type="ECO:0000313" key="2">
    <source>
        <dbReference type="EMBL" id="KAD3640318.1"/>
    </source>
</evidence>
<protein>
    <recommendedName>
        <fullName evidence="1">Integrase catalytic domain-containing protein</fullName>
    </recommendedName>
</protein>
<comment type="caution">
    <text evidence="2">The sequence shown here is derived from an EMBL/GenBank/DDBJ whole genome shotgun (WGS) entry which is preliminary data.</text>
</comment>
<dbReference type="PROSITE" id="PS50994">
    <property type="entry name" value="INTEGRASE"/>
    <property type="match status" value="1"/>
</dbReference>
<name>A0A5N6MJP5_9ASTR</name>
<dbReference type="Proteomes" id="UP000326396">
    <property type="component" value="Linkage Group LG5"/>
</dbReference>
<dbReference type="GO" id="GO:0003676">
    <property type="term" value="F:nucleic acid binding"/>
    <property type="evidence" value="ECO:0007669"/>
    <property type="project" value="InterPro"/>
</dbReference>
<feature type="domain" description="Integrase catalytic" evidence="1">
    <location>
        <begin position="44"/>
        <end position="205"/>
    </location>
</feature>
<dbReference type="AlphaFoldDB" id="A0A5N6MJP5"/>
<accession>A0A5N6MJP5</accession>
<evidence type="ECO:0000313" key="3">
    <source>
        <dbReference type="Proteomes" id="UP000326396"/>
    </source>
</evidence>
<dbReference type="PANTHER" id="PTHR35046">
    <property type="entry name" value="ZINC KNUCKLE (CCHC-TYPE) FAMILY PROTEIN"/>
    <property type="match status" value="1"/>
</dbReference>
<dbReference type="Gene3D" id="3.30.420.10">
    <property type="entry name" value="Ribonuclease H-like superfamily/Ribonuclease H"/>
    <property type="match status" value="1"/>
</dbReference>
<dbReference type="InterPro" id="IPR001584">
    <property type="entry name" value="Integrase_cat-core"/>
</dbReference>
<dbReference type="InterPro" id="IPR036397">
    <property type="entry name" value="RNaseH_sf"/>
</dbReference>
<dbReference type="SUPFAM" id="SSF53098">
    <property type="entry name" value="Ribonuclease H-like"/>
    <property type="match status" value="1"/>
</dbReference>
<dbReference type="PANTHER" id="PTHR35046:SF26">
    <property type="entry name" value="RNA-DIRECTED DNA POLYMERASE"/>
    <property type="match status" value="1"/>
</dbReference>
<dbReference type="InterPro" id="IPR012337">
    <property type="entry name" value="RNaseH-like_sf"/>
</dbReference>
<organism evidence="2 3">
    <name type="scientific">Mikania micrantha</name>
    <name type="common">bitter vine</name>
    <dbReference type="NCBI Taxonomy" id="192012"/>
    <lineage>
        <taxon>Eukaryota</taxon>
        <taxon>Viridiplantae</taxon>
        <taxon>Streptophyta</taxon>
        <taxon>Embryophyta</taxon>
        <taxon>Tracheophyta</taxon>
        <taxon>Spermatophyta</taxon>
        <taxon>Magnoliopsida</taxon>
        <taxon>eudicotyledons</taxon>
        <taxon>Gunneridae</taxon>
        <taxon>Pentapetalae</taxon>
        <taxon>asterids</taxon>
        <taxon>campanulids</taxon>
        <taxon>Asterales</taxon>
        <taxon>Asteraceae</taxon>
        <taxon>Asteroideae</taxon>
        <taxon>Heliantheae alliance</taxon>
        <taxon>Eupatorieae</taxon>
        <taxon>Mikania</taxon>
    </lineage>
</organism>
<dbReference type="InterPro" id="IPR041588">
    <property type="entry name" value="Integrase_H2C2"/>
</dbReference>
<dbReference type="GO" id="GO:0015074">
    <property type="term" value="P:DNA integration"/>
    <property type="evidence" value="ECO:0007669"/>
    <property type="project" value="InterPro"/>
</dbReference>
<dbReference type="Pfam" id="PF17921">
    <property type="entry name" value="Integrase_H2C2"/>
    <property type="match status" value="1"/>
</dbReference>
<evidence type="ECO:0000259" key="1">
    <source>
        <dbReference type="PROSITE" id="PS50994"/>
    </source>
</evidence>
<keyword evidence="3" id="KW-1185">Reference proteome</keyword>
<gene>
    <name evidence="2" type="ORF">E3N88_29541</name>
</gene>